<dbReference type="Proteomes" id="UP001732700">
    <property type="component" value="Chromosome 6A"/>
</dbReference>
<accession>A0ACD5YNS0</accession>
<reference evidence="1" key="1">
    <citation type="submission" date="2021-05" db="EMBL/GenBank/DDBJ databases">
        <authorList>
            <person name="Scholz U."/>
            <person name="Mascher M."/>
            <person name="Fiebig A."/>
        </authorList>
    </citation>
    <scope>NUCLEOTIDE SEQUENCE [LARGE SCALE GENOMIC DNA]</scope>
</reference>
<dbReference type="EnsemblPlants" id="AVESA.00010b.r2.6AG1040760.1">
    <property type="protein sequence ID" value="AVESA.00010b.r2.6AG1040760.1.CDS.1"/>
    <property type="gene ID" value="AVESA.00010b.r2.6AG1040760"/>
</dbReference>
<organism evidence="1 2">
    <name type="scientific">Avena sativa</name>
    <name type="common">Oat</name>
    <dbReference type="NCBI Taxonomy" id="4498"/>
    <lineage>
        <taxon>Eukaryota</taxon>
        <taxon>Viridiplantae</taxon>
        <taxon>Streptophyta</taxon>
        <taxon>Embryophyta</taxon>
        <taxon>Tracheophyta</taxon>
        <taxon>Spermatophyta</taxon>
        <taxon>Magnoliopsida</taxon>
        <taxon>Liliopsida</taxon>
        <taxon>Poales</taxon>
        <taxon>Poaceae</taxon>
        <taxon>BOP clade</taxon>
        <taxon>Pooideae</taxon>
        <taxon>Poodae</taxon>
        <taxon>Poeae</taxon>
        <taxon>Poeae Chloroplast Group 1 (Aveneae type)</taxon>
        <taxon>Aveninae</taxon>
        <taxon>Avena</taxon>
    </lineage>
</organism>
<keyword evidence="2" id="KW-1185">Reference proteome</keyword>
<name>A0ACD5YNS0_AVESA</name>
<evidence type="ECO:0000313" key="2">
    <source>
        <dbReference type="Proteomes" id="UP001732700"/>
    </source>
</evidence>
<reference evidence="1" key="2">
    <citation type="submission" date="2025-09" db="UniProtKB">
        <authorList>
            <consortium name="EnsemblPlants"/>
        </authorList>
    </citation>
    <scope>IDENTIFICATION</scope>
</reference>
<sequence>MSLHIGGLSSAVEKQYLEHVFQRFGRCTVRMKGGYGFAVFDASDDAARAMEELHGALVCGKRITVNWSKHQPGLSRSYSRSSRRIGPSNGRASRDGADRFRLRDLADQKNDHTSHDASPNPDDGVEKKNDHTSHYKSPNPDDVVEKDSDEIAEGLEDVGENTGEDPVELKMDEGGTSSVNPIEHDRWGESGIANHGGDDDDFDRFEPYHGYGKQEEKEKIVKADHRRFSKKWQEHPAERFDQKHGKSRSLPTCSNCGTAGHIAGNCPEETVGKFRTPGDGLSLREKGELRLRKSRYPSTRRPESHVDPMIQAHQRVQDITKPFSDRMGRAPKLSNVRRINRRHTPESEEMPQVPKEAHDGGKLKRPREPSLSSDRTSSCSRSRSPRPHPRVQSPSHSAHSSSKLSQPTQPEGLKLLSRSNVSHHGPLSVSVSAQCDAPSAAGNTNSVVLANSPLKSNLDFKARSEVLAPGKDVKVAVDAETNLDEDMVDDTVADGVLGETTNPEDTVSAKPNKEHLLKNGRGISLKLTTSEVVSALKHYGVEAREIGLANQHVEAYFGAARLWPWQIIYYRRCKKGPISTENYARRVEQNKEFGIVDRYVRSSSGWWECR</sequence>
<proteinExistence type="predicted"/>
<evidence type="ECO:0000313" key="1">
    <source>
        <dbReference type="EnsemblPlants" id="AVESA.00010b.r2.6AG1040760.1.CDS.1"/>
    </source>
</evidence>
<protein>
    <submittedName>
        <fullName evidence="1">Uncharacterized protein</fullName>
    </submittedName>
</protein>